<reference evidence="2" key="1">
    <citation type="journal article" date="2019" name="Int. J. Syst. Evol. Microbiol.">
        <title>The Global Catalogue of Microorganisms (GCM) 10K type strain sequencing project: providing services to taxonomists for standard genome sequencing and annotation.</title>
        <authorList>
            <consortium name="The Broad Institute Genomics Platform"/>
            <consortium name="The Broad Institute Genome Sequencing Center for Infectious Disease"/>
            <person name="Wu L."/>
            <person name="Ma J."/>
        </authorList>
    </citation>
    <scope>NUCLEOTIDE SEQUENCE [LARGE SCALE GENOMIC DNA]</scope>
    <source>
        <strain evidence="2">CGMCC 4.7177</strain>
    </source>
</reference>
<organism evidence="1 2">
    <name type="scientific">Sporosarcina siberiensis</name>
    <dbReference type="NCBI Taxonomy" id="1365606"/>
    <lineage>
        <taxon>Bacteria</taxon>
        <taxon>Bacillati</taxon>
        <taxon>Bacillota</taxon>
        <taxon>Bacilli</taxon>
        <taxon>Bacillales</taxon>
        <taxon>Caryophanaceae</taxon>
        <taxon>Sporosarcina</taxon>
    </lineage>
</organism>
<dbReference type="Proteomes" id="UP001597218">
    <property type="component" value="Unassembled WGS sequence"/>
</dbReference>
<dbReference type="RefSeq" id="WP_381535547.1">
    <property type="nucleotide sequence ID" value="NZ_JBHUGI010000004.1"/>
</dbReference>
<comment type="caution">
    <text evidence="1">The sequence shown here is derived from an EMBL/GenBank/DDBJ whole genome shotgun (WGS) entry which is preliminary data.</text>
</comment>
<accession>A0ABW4SBN9</accession>
<gene>
    <name evidence="1" type="ORF">ACFSFY_02250</name>
</gene>
<name>A0ABW4SBN9_9BACL</name>
<dbReference type="EMBL" id="JBHUGI010000004">
    <property type="protein sequence ID" value="MFD1926897.1"/>
    <property type="molecule type" value="Genomic_DNA"/>
</dbReference>
<proteinExistence type="predicted"/>
<keyword evidence="2" id="KW-1185">Reference proteome</keyword>
<protein>
    <submittedName>
        <fullName evidence="1">Uncharacterized protein</fullName>
    </submittedName>
</protein>
<sequence>MNKKKSGKQRKNLDVDIDTQNETFYFIAGYTSGGAPYGITWEEAYEDGLIEKDDGEIGDEIQGEHPFI</sequence>
<evidence type="ECO:0000313" key="2">
    <source>
        <dbReference type="Proteomes" id="UP001597218"/>
    </source>
</evidence>
<evidence type="ECO:0000313" key="1">
    <source>
        <dbReference type="EMBL" id="MFD1926897.1"/>
    </source>
</evidence>